<dbReference type="EMBL" id="JBHSYQ010000016">
    <property type="protein sequence ID" value="MFC6999738.1"/>
    <property type="molecule type" value="Genomic_DNA"/>
</dbReference>
<feature type="transmembrane region" description="Helical" evidence="1">
    <location>
        <begin position="298"/>
        <end position="317"/>
    </location>
</feature>
<proteinExistence type="predicted"/>
<comment type="caution">
    <text evidence="2">The sequence shown here is derived from an EMBL/GenBank/DDBJ whole genome shotgun (WGS) entry which is preliminary data.</text>
</comment>
<evidence type="ECO:0000313" key="2">
    <source>
        <dbReference type="EMBL" id="MFC6999738.1"/>
    </source>
</evidence>
<feature type="transmembrane region" description="Helical" evidence="1">
    <location>
        <begin position="380"/>
        <end position="398"/>
    </location>
</feature>
<dbReference type="Proteomes" id="UP001596405">
    <property type="component" value="Unassembled WGS sequence"/>
</dbReference>
<reference evidence="3" key="1">
    <citation type="journal article" date="2019" name="Int. J. Syst. Evol. Microbiol.">
        <title>The Global Catalogue of Microorganisms (GCM) 10K type strain sequencing project: providing services to taxonomists for standard genome sequencing and annotation.</title>
        <authorList>
            <consortium name="The Broad Institute Genomics Platform"/>
            <consortium name="The Broad Institute Genome Sequencing Center for Infectious Disease"/>
            <person name="Wu L."/>
            <person name="Ma J."/>
        </authorList>
    </citation>
    <scope>NUCLEOTIDE SEQUENCE [LARGE SCALE GENOMIC DNA]</scope>
    <source>
        <strain evidence="3">CGMCC 4.7393</strain>
    </source>
</reference>
<keyword evidence="1" id="KW-0472">Membrane</keyword>
<keyword evidence="1" id="KW-0812">Transmembrane</keyword>
<sequence>MKYIYLFFAVGITLVIGTINLRLLSPAPEYPERREEIILQLNYLEAELKQKDLGGRMQGIFPEGYVFVHALYGLSWAEVALASPQDKDIQVRAAVEALYAYQALDSERGKSTFSDYLKPQYGIFYAGWKNYLLGKLLSLNSPVEKEKHLKKAFINQCEAVAKALQEANSPFLQSYHGQAWPADMFLAMASLAIHDKLYPPKYQAVIQQWLNKVKDNLDPETGLLPHRVEANTGKTLESARGGSLTLMLRLLAEIDPSFGKQQYALFKDNFLSTALGLLMVREYPTGTDGVGDVDSGPVIMGVGFPATIVSIGTFFIYGDEELSKTQYQIVHAFGFGVSHGGEKKYLFGLLPMADAFIAWSRATNIRIENEASEEEPPGTFLFLFIFLLIVLIIWYFYYRKYVKNSTALP</sequence>
<evidence type="ECO:0000313" key="3">
    <source>
        <dbReference type="Proteomes" id="UP001596405"/>
    </source>
</evidence>
<keyword evidence="3" id="KW-1185">Reference proteome</keyword>
<gene>
    <name evidence="2" type="ORF">ACFQHR_19035</name>
</gene>
<dbReference type="RefSeq" id="WP_066620768.1">
    <property type="nucleotide sequence ID" value="NZ_JBHSYQ010000016.1"/>
</dbReference>
<accession>A0ABW2DTC0</accession>
<evidence type="ECO:0000256" key="1">
    <source>
        <dbReference type="SAM" id="Phobius"/>
    </source>
</evidence>
<feature type="transmembrane region" description="Helical" evidence="1">
    <location>
        <begin position="6"/>
        <end position="24"/>
    </location>
</feature>
<organism evidence="2 3">
    <name type="scientific">Rufibacter roseus</name>
    <dbReference type="NCBI Taxonomy" id="1567108"/>
    <lineage>
        <taxon>Bacteria</taxon>
        <taxon>Pseudomonadati</taxon>
        <taxon>Bacteroidota</taxon>
        <taxon>Cytophagia</taxon>
        <taxon>Cytophagales</taxon>
        <taxon>Hymenobacteraceae</taxon>
        <taxon>Rufibacter</taxon>
    </lineage>
</organism>
<protein>
    <submittedName>
        <fullName evidence="2">Uncharacterized protein</fullName>
    </submittedName>
</protein>
<name>A0ABW2DTC0_9BACT</name>
<keyword evidence="1" id="KW-1133">Transmembrane helix</keyword>